<evidence type="ECO:0000313" key="2">
    <source>
        <dbReference type="EMBL" id="QTA78181.1"/>
    </source>
</evidence>
<dbReference type="AlphaFoldDB" id="A0A975B3N4"/>
<feature type="region of interest" description="Disordered" evidence="1">
    <location>
        <begin position="128"/>
        <end position="147"/>
    </location>
</feature>
<evidence type="ECO:0000313" key="3">
    <source>
        <dbReference type="Proteomes" id="UP000663720"/>
    </source>
</evidence>
<dbReference type="Proteomes" id="UP000663720">
    <property type="component" value="Chromosome"/>
</dbReference>
<dbReference type="Pfam" id="PF06676">
    <property type="entry name" value="DUF1178"/>
    <property type="match status" value="1"/>
</dbReference>
<organism evidence="2 3">
    <name type="scientific">Desulfonema limicola</name>
    <dbReference type="NCBI Taxonomy" id="45656"/>
    <lineage>
        <taxon>Bacteria</taxon>
        <taxon>Pseudomonadati</taxon>
        <taxon>Thermodesulfobacteriota</taxon>
        <taxon>Desulfobacteria</taxon>
        <taxon>Desulfobacterales</taxon>
        <taxon>Desulfococcaceae</taxon>
        <taxon>Desulfonema</taxon>
    </lineage>
</organism>
<gene>
    <name evidence="2" type="ORF">dnl_03960</name>
</gene>
<keyword evidence="3" id="KW-1185">Reference proteome</keyword>
<reference evidence="2" key="1">
    <citation type="journal article" date="2021" name="Microb. Physiol.">
        <title>Proteogenomic Insights into the Physiology of Marine, Sulfate-Reducing, Filamentous Desulfonema limicola and Desulfonema magnum.</title>
        <authorList>
            <person name="Schnaars V."/>
            <person name="Wohlbrand L."/>
            <person name="Scheve S."/>
            <person name="Hinrichs C."/>
            <person name="Reinhardt R."/>
            <person name="Rabus R."/>
        </authorList>
    </citation>
    <scope>NUCLEOTIDE SEQUENCE</scope>
    <source>
        <strain evidence="2">5ac10</strain>
    </source>
</reference>
<sequence>MIVFDLQCANGHRFEGWFEDSLAYQDQKERSLISCPVCNNNSVSKIPSTFAIKSSSGINKPSLVREDIEKIGSKIADFMDKNFDNVGCDFAKEALKIHYGASEPRNIRGVSTPEEEKTLKQEGVQFFKFPSSSSQSDTDPSDTDNFQ</sequence>
<dbReference type="PIRSF" id="PIRSF032131">
    <property type="entry name" value="UCP032131"/>
    <property type="match status" value="1"/>
</dbReference>
<dbReference type="EMBL" id="CP061799">
    <property type="protein sequence ID" value="QTA78181.1"/>
    <property type="molecule type" value="Genomic_DNA"/>
</dbReference>
<dbReference type="RefSeq" id="WP_207690073.1">
    <property type="nucleotide sequence ID" value="NZ_CP061799.1"/>
</dbReference>
<accession>A0A975B3N4</accession>
<evidence type="ECO:0000256" key="1">
    <source>
        <dbReference type="SAM" id="MobiDB-lite"/>
    </source>
</evidence>
<protein>
    <submittedName>
        <fullName evidence="2">DUF1178</fullName>
    </submittedName>
</protein>
<dbReference type="KEGG" id="dli:dnl_03960"/>
<name>A0A975B3N4_9BACT</name>
<proteinExistence type="predicted"/>
<dbReference type="InterPro" id="IPR009562">
    <property type="entry name" value="DUF1178"/>
</dbReference>